<sequence>MLSHGEYLQFIEESEEFWRARLAAKEEILKPQYKISTLSRKLPSILDSHMTDPIRDVGSRYMSIVRSEAQNKETSILPPSLRAGLAIEKRKKKIEANKSSSSVTSKSTSLPLVTPSSTLLTPSSHYFISLISRKLNNVLEKRAQDVSKQLRIPLIRENEYLMKKRRALPEDSADSADKKTLKSKSSKSSLSGSEQDEEELYEEAYDAIIVREQELSECFLYQPNDIYDFFVEEMKDIPHKADSSMFRVTKEQGGFTTIFNLDLVSFDELDVDCLSSRFKGLHPSCRQCGDDDKELGWFAEYSHRQFSSYLTSSSRMTEFEMREKMQSGVPHGQRKKAWGRVLNIPSLYQSTSSSSSRYSAFLDSVNTFLDEAFVNSITHPTLTDTLIRMDIRACVTNEFYFVFESEISDVMCALVRDDELLMCLKKDSLGMGKGKYSHHTYDHTSSTLPPSCSILPFKGISLFFAPFFFLTSNTAEAYVLGKEMYLRYFHRLHTFNSIKGGYLHLIELTDVLVKTKNRQLSESLREMKLEVPELVTPWIVSGFSGYLRPEEYFVLWDRVLAFDSTLLLAYLSAAVLLSKSKTISQFHNESDVRCVTGDFSTISVIPLLQNIMFDDEWVQ</sequence>
<accession>A0ABQ5JU23</accession>
<dbReference type="InterPro" id="IPR042507">
    <property type="entry name" value="TBC1D19"/>
</dbReference>
<dbReference type="Pfam" id="PF00566">
    <property type="entry name" value="RabGAP-TBC"/>
    <property type="match status" value="1"/>
</dbReference>
<feature type="domain" description="Rab-GAP TBC" evidence="2">
    <location>
        <begin position="328"/>
        <end position="563"/>
    </location>
</feature>
<feature type="region of interest" description="Disordered" evidence="1">
    <location>
        <begin position="166"/>
        <end position="198"/>
    </location>
</feature>
<gene>
    <name evidence="3" type="ORF">ADUPG1_011057</name>
</gene>
<evidence type="ECO:0000259" key="2">
    <source>
        <dbReference type="PROSITE" id="PS50086"/>
    </source>
</evidence>
<dbReference type="Proteomes" id="UP001057375">
    <property type="component" value="Unassembled WGS sequence"/>
</dbReference>
<dbReference type="SUPFAM" id="SSF47923">
    <property type="entry name" value="Ypt/Rab-GAP domain of gyp1p"/>
    <property type="match status" value="1"/>
</dbReference>
<dbReference type="Gene3D" id="1.10.472.80">
    <property type="entry name" value="Ypt/Rab-GAP domain of gyp1p, domain 3"/>
    <property type="match status" value="1"/>
</dbReference>
<evidence type="ECO:0000313" key="4">
    <source>
        <dbReference type="Proteomes" id="UP001057375"/>
    </source>
</evidence>
<organism evidence="3 4">
    <name type="scientific">Aduncisulcus paluster</name>
    <dbReference type="NCBI Taxonomy" id="2918883"/>
    <lineage>
        <taxon>Eukaryota</taxon>
        <taxon>Metamonada</taxon>
        <taxon>Carpediemonas-like organisms</taxon>
        <taxon>Aduncisulcus</taxon>
    </lineage>
</organism>
<protein>
    <submittedName>
        <fullName evidence="3">TBC1 domain family member 19 like protein</fullName>
    </submittedName>
</protein>
<dbReference type="EMBL" id="BQXS01011824">
    <property type="protein sequence ID" value="GKT17172.1"/>
    <property type="molecule type" value="Genomic_DNA"/>
</dbReference>
<evidence type="ECO:0000256" key="1">
    <source>
        <dbReference type="SAM" id="MobiDB-lite"/>
    </source>
</evidence>
<dbReference type="InterPro" id="IPR000195">
    <property type="entry name" value="Rab-GAP-TBC_dom"/>
</dbReference>
<comment type="caution">
    <text evidence="3">The sequence shown here is derived from an EMBL/GenBank/DDBJ whole genome shotgun (WGS) entry which is preliminary data.</text>
</comment>
<proteinExistence type="predicted"/>
<evidence type="ECO:0000313" key="3">
    <source>
        <dbReference type="EMBL" id="GKT17172.1"/>
    </source>
</evidence>
<name>A0ABQ5JU23_9EUKA</name>
<reference evidence="3" key="1">
    <citation type="submission" date="2022-03" db="EMBL/GenBank/DDBJ databases">
        <title>Draft genome sequence of Aduncisulcus paluster, a free-living microaerophilic Fornicata.</title>
        <authorList>
            <person name="Yuyama I."/>
            <person name="Kume K."/>
            <person name="Tamura T."/>
            <person name="Inagaki Y."/>
            <person name="Hashimoto T."/>
        </authorList>
    </citation>
    <scope>NUCLEOTIDE SEQUENCE</scope>
    <source>
        <strain evidence="3">NY0171</strain>
    </source>
</reference>
<dbReference type="InterPro" id="IPR035969">
    <property type="entry name" value="Rab-GAP_TBC_sf"/>
</dbReference>
<dbReference type="PANTHER" id="PTHR16110">
    <property type="entry name" value="TBC1 DOMAIN FAMILY MEMBER 19"/>
    <property type="match status" value="1"/>
</dbReference>
<dbReference type="PROSITE" id="PS50086">
    <property type="entry name" value="TBC_RABGAP"/>
    <property type="match status" value="1"/>
</dbReference>
<keyword evidence="4" id="KW-1185">Reference proteome</keyword>
<dbReference type="PANTHER" id="PTHR16110:SF1">
    <property type="entry name" value="TBC1 DOMAIN FAMILY MEMBER 19"/>
    <property type="match status" value="1"/>
</dbReference>